<evidence type="ECO:0000313" key="3">
    <source>
        <dbReference type="Proteomes" id="UP000299102"/>
    </source>
</evidence>
<reference evidence="2 3" key="1">
    <citation type="journal article" date="2019" name="Commun. Biol.">
        <title>The bagworm genome reveals a unique fibroin gene that provides high tensile strength.</title>
        <authorList>
            <person name="Kono N."/>
            <person name="Nakamura H."/>
            <person name="Ohtoshi R."/>
            <person name="Tomita M."/>
            <person name="Numata K."/>
            <person name="Arakawa K."/>
        </authorList>
    </citation>
    <scope>NUCLEOTIDE SEQUENCE [LARGE SCALE GENOMIC DNA]</scope>
</reference>
<sequence length="195" mass="21382">MIHGPIAAGKKRTVASTSPSKERVLIVPSFITATIKANSPRSSCNNVIPNKVGSLAYSFLGLAQIPTGVVVEEDDRTRRRPAAAYAERLRAFTSRFGNMKPYRCSGTFTSTVGLVQKGVFFLPTLAKRVGYRSIRPFAREVDDDRATTTQKNRPRMKHGPLSNRPTRERPEFKSSAAVAVRLFATSTTVGRPGNN</sequence>
<evidence type="ECO:0000256" key="1">
    <source>
        <dbReference type="SAM" id="MobiDB-lite"/>
    </source>
</evidence>
<accession>A0A4C1VSK4</accession>
<dbReference type="Proteomes" id="UP000299102">
    <property type="component" value="Unassembled WGS sequence"/>
</dbReference>
<dbReference type="AlphaFoldDB" id="A0A4C1VSK4"/>
<organism evidence="2 3">
    <name type="scientific">Eumeta variegata</name>
    <name type="common">Bagworm moth</name>
    <name type="synonym">Eumeta japonica</name>
    <dbReference type="NCBI Taxonomy" id="151549"/>
    <lineage>
        <taxon>Eukaryota</taxon>
        <taxon>Metazoa</taxon>
        <taxon>Ecdysozoa</taxon>
        <taxon>Arthropoda</taxon>
        <taxon>Hexapoda</taxon>
        <taxon>Insecta</taxon>
        <taxon>Pterygota</taxon>
        <taxon>Neoptera</taxon>
        <taxon>Endopterygota</taxon>
        <taxon>Lepidoptera</taxon>
        <taxon>Glossata</taxon>
        <taxon>Ditrysia</taxon>
        <taxon>Tineoidea</taxon>
        <taxon>Psychidae</taxon>
        <taxon>Oiketicinae</taxon>
        <taxon>Eumeta</taxon>
    </lineage>
</organism>
<name>A0A4C1VSK4_EUMVA</name>
<feature type="region of interest" description="Disordered" evidence="1">
    <location>
        <begin position="142"/>
        <end position="173"/>
    </location>
</feature>
<gene>
    <name evidence="2" type="ORF">EVAR_31304_1</name>
</gene>
<proteinExistence type="predicted"/>
<dbReference type="EMBL" id="BGZK01000394">
    <property type="protein sequence ID" value="GBP41179.1"/>
    <property type="molecule type" value="Genomic_DNA"/>
</dbReference>
<evidence type="ECO:0000313" key="2">
    <source>
        <dbReference type="EMBL" id="GBP41179.1"/>
    </source>
</evidence>
<comment type="caution">
    <text evidence="2">The sequence shown here is derived from an EMBL/GenBank/DDBJ whole genome shotgun (WGS) entry which is preliminary data.</text>
</comment>
<keyword evidence="3" id="KW-1185">Reference proteome</keyword>
<protein>
    <submittedName>
        <fullName evidence="2">Uncharacterized protein</fullName>
    </submittedName>
</protein>